<feature type="chain" id="PRO_5003471711" description="Glycosyl hydrolase family 38 C-terminal domain-containing protein" evidence="1">
    <location>
        <begin position="20"/>
        <end position="319"/>
    </location>
</feature>
<accession>G4YNQ0</accession>
<dbReference type="AlphaFoldDB" id="G4YNQ0"/>
<sequence length="319" mass="35155">MRRWTTPLLGVLAVRGGAAADPATLALWPQHLDTELSVSHSAGFLARSLCDYPAWKTTSPLQEVLREPSAGSPRRCYSSSFLFASKTGGASFYNSIARGLEDSSFDFLSSKAEQALVHAKRGISLIQREHRFAAVSIGRNSASSQTIEVEYLEAWVAKKLDTQESWDAAVPVGEIEANVLMVASIKQDADLFKLEYVQLQHGSKLPESPFAVDIQAPSMVASASMQATIAGEGFHRRYVMDVNITEHESCGEDSEDQAILVRIPVSNTAYLDLDEIRRMERFGELKLLSFTKHIEIERPSSVSSQHVVSLEFAVYGMQL</sequence>
<dbReference type="Proteomes" id="UP000002640">
    <property type="component" value="Unassembled WGS sequence"/>
</dbReference>
<keyword evidence="1" id="KW-0732">Signal</keyword>
<dbReference type="GeneID" id="20653886"/>
<evidence type="ECO:0008006" key="4">
    <source>
        <dbReference type="Google" id="ProtNLM"/>
    </source>
</evidence>
<reference evidence="2 3" key="1">
    <citation type="journal article" date="2006" name="Science">
        <title>Phytophthora genome sequences uncover evolutionary origins and mechanisms of pathogenesis.</title>
        <authorList>
            <person name="Tyler B.M."/>
            <person name="Tripathy S."/>
            <person name="Zhang X."/>
            <person name="Dehal P."/>
            <person name="Jiang R.H."/>
            <person name="Aerts A."/>
            <person name="Arredondo F.D."/>
            <person name="Baxter L."/>
            <person name="Bensasson D."/>
            <person name="Beynon J.L."/>
            <person name="Chapman J."/>
            <person name="Damasceno C.M."/>
            <person name="Dorrance A.E."/>
            <person name="Dou D."/>
            <person name="Dickerman A.W."/>
            <person name="Dubchak I.L."/>
            <person name="Garbelotto M."/>
            <person name="Gijzen M."/>
            <person name="Gordon S.G."/>
            <person name="Govers F."/>
            <person name="Grunwald N.J."/>
            <person name="Huang W."/>
            <person name="Ivors K.L."/>
            <person name="Jones R.W."/>
            <person name="Kamoun S."/>
            <person name="Krampis K."/>
            <person name="Lamour K.H."/>
            <person name="Lee M.K."/>
            <person name="McDonald W.H."/>
            <person name="Medina M."/>
            <person name="Meijer H.J."/>
            <person name="Nordberg E.K."/>
            <person name="Maclean D.J."/>
            <person name="Ospina-Giraldo M.D."/>
            <person name="Morris P.F."/>
            <person name="Phuntumart V."/>
            <person name="Putnam N.H."/>
            <person name="Rash S."/>
            <person name="Rose J.K."/>
            <person name="Sakihama Y."/>
            <person name="Salamov A.A."/>
            <person name="Savidor A."/>
            <person name="Scheuring C.F."/>
            <person name="Smith B.M."/>
            <person name="Sobral B.W."/>
            <person name="Terry A."/>
            <person name="Torto-Alalibo T.A."/>
            <person name="Win J."/>
            <person name="Xu Z."/>
            <person name="Zhang H."/>
            <person name="Grigoriev I.V."/>
            <person name="Rokhsar D.S."/>
            <person name="Boore J.L."/>
        </authorList>
    </citation>
    <scope>NUCLEOTIDE SEQUENCE [LARGE SCALE GENOMIC DNA]</scope>
    <source>
        <strain evidence="2 3">P6497</strain>
    </source>
</reference>
<evidence type="ECO:0000256" key="1">
    <source>
        <dbReference type="SAM" id="SignalP"/>
    </source>
</evidence>
<feature type="signal peptide" evidence="1">
    <location>
        <begin position="1"/>
        <end position="19"/>
    </location>
</feature>
<dbReference type="KEGG" id="psoj:PHYSODRAFT_469977"/>
<protein>
    <recommendedName>
        <fullName evidence="4">Glycosyl hydrolase family 38 C-terminal domain-containing protein</fullName>
    </recommendedName>
</protein>
<name>G4YNQ0_PHYSP</name>
<dbReference type="STRING" id="1094619.G4YNQ0"/>
<dbReference type="EMBL" id="JH159151">
    <property type="protein sequence ID" value="EGZ30555.1"/>
    <property type="molecule type" value="Genomic_DNA"/>
</dbReference>
<organism evidence="2 3">
    <name type="scientific">Phytophthora sojae (strain P6497)</name>
    <name type="common">Soybean stem and root rot agent</name>
    <name type="synonym">Phytophthora megasperma f. sp. glycines</name>
    <dbReference type="NCBI Taxonomy" id="1094619"/>
    <lineage>
        <taxon>Eukaryota</taxon>
        <taxon>Sar</taxon>
        <taxon>Stramenopiles</taxon>
        <taxon>Oomycota</taxon>
        <taxon>Peronosporomycetes</taxon>
        <taxon>Peronosporales</taxon>
        <taxon>Peronosporaceae</taxon>
        <taxon>Phytophthora</taxon>
    </lineage>
</organism>
<proteinExistence type="predicted"/>
<evidence type="ECO:0000313" key="3">
    <source>
        <dbReference type="Proteomes" id="UP000002640"/>
    </source>
</evidence>
<dbReference type="OMA" id="HNENSAD"/>
<evidence type="ECO:0000313" key="2">
    <source>
        <dbReference type="EMBL" id="EGZ30555.1"/>
    </source>
</evidence>
<gene>
    <name evidence="2" type="ORF">PHYSODRAFT_469977</name>
</gene>
<dbReference type="RefSeq" id="XP_009517830.1">
    <property type="nucleotide sequence ID" value="XM_009519535.1"/>
</dbReference>
<dbReference type="InParanoid" id="G4YNQ0"/>
<keyword evidence="3" id="KW-1185">Reference proteome</keyword>